<dbReference type="KEGG" id="snq:CP978_07860"/>
<dbReference type="AlphaFoldDB" id="A0A5P2VXW9"/>
<evidence type="ECO:0000313" key="2">
    <source>
        <dbReference type="EMBL" id="QEV38474.1"/>
    </source>
</evidence>
<name>A0A5P2VXW9_9ACTN</name>
<evidence type="ECO:0000256" key="1">
    <source>
        <dbReference type="SAM" id="MobiDB-lite"/>
    </source>
</evidence>
<dbReference type="EMBL" id="CP023747">
    <property type="protein sequence ID" value="QEV38474.1"/>
    <property type="molecule type" value="Genomic_DNA"/>
</dbReference>
<proteinExistence type="predicted"/>
<sequence>MYPACIGRRNGTRVLWRCTRDEISPRPQEGSQLPELSSHHAVEPAVDAPENHSGKDSCSVSPIGTQGRARSARTGRNSTRGIPCRPPGR</sequence>
<dbReference type="Proteomes" id="UP000325763">
    <property type="component" value="Chromosome"/>
</dbReference>
<protein>
    <submittedName>
        <fullName evidence="2">Uncharacterized protein</fullName>
    </submittedName>
</protein>
<accession>A0A5P2VXW9</accession>
<evidence type="ECO:0000313" key="3">
    <source>
        <dbReference type="Proteomes" id="UP000325763"/>
    </source>
</evidence>
<feature type="region of interest" description="Disordered" evidence="1">
    <location>
        <begin position="24"/>
        <end position="89"/>
    </location>
</feature>
<gene>
    <name evidence="2" type="ORF">CP978_07860</name>
</gene>
<organism evidence="2 3">
    <name type="scientific">Streptomyces nodosus</name>
    <dbReference type="NCBI Taxonomy" id="40318"/>
    <lineage>
        <taxon>Bacteria</taxon>
        <taxon>Bacillati</taxon>
        <taxon>Actinomycetota</taxon>
        <taxon>Actinomycetes</taxon>
        <taxon>Kitasatosporales</taxon>
        <taxon>Streptomycetaceae</taxon>
        <taxon>Streptomyces</taxon>
    </lineage>
</organism>
<reference evidence="2 3" key="1">
    <citation type="submission" date="2017-09" db="EMBL/GenBank/DDBJ databases">
        <title>Streptomyces genome completion.</title>
        <authorList>
            <person name="Lee N."/>
            <person name="Cho B.-K."/>
        </authorList>
    </citation>
    <scope>NUCLEOTIDE SEQUENCE [LARGE SCALE GENOMIC DNA]</scope>
    <source>
        <strain evidence="2 3">ATCC 14899</strain>
    </source>
</reference>